<reference evidence="5" key="1">
    <citation type="submission" date="2025-08" db="UniProtKB">
        <authorList>
            <consortium name="RefSeq"/>
        </authorList>
    </citation>
    <scope>IDENTIFICATION</scope>
    <source>
        <tissue evidence="5">Whole sample</tissue>
    </source>
</reference>
<dbReference type="SMART" id="SM00737">
    <property type="entry name" value="ML"/>
    <property type="match status" value="1"/>
</dbReference>
<dbReference type="InterPro" id="IPR003172">
    <property type="entry name" value="ML_dom"/>
</dbReference>
<evidence type="ECO:0000259" key="3">
    <source>
        <dbReference type="SMART" id="SM00737"/>
    </source>
</evidence>
<evidence type="ECO:0000256" key="1">
    <source>
        <dbReference type="ARBA" id="ARBA00022729"/>
    </source>
</evidence>
<dbReference type="Gene3D" id="2.70.220.10">
    <property type="entry name" value="Ganglioside GM2 activator"/>
    <property type="match status" value="1"/>
</dbReference>
<dbReference type="GO" id="GO:0006689">
    <property type="term" value="P:ganglioside catabolic process"/>
    <property type="evidence" value="ECO:0007669"/>
    <property type="project" value="InterPro"/>
</dbReference>
<dbReference type="SUPFAM" id="SSF63707">
    <property type="entry name" value="Ganglioside M2 (gm2) activator"/>
    <property type="match status" value="1"/>
</dbReference>
<protein>
    <submittedName>
        <fullName evidence="5">Ganglioside GM2 activator-like</fullName>
    </submittedName>
</protein>
<evidence type="ECO:0000313" key="5">
    <source>
        <dbReference type="RefSeq" id="XP_022324251.1"/>
    </source>
</evidence>
<dbReference type="KEGG" id="cvn:111125083"/>
<dbReference type="InterPro" id="IPR036846">
    <property type="entry name" value="GM2-AP_sf"/>
</dbReference>
<dbReference type="AlphaFoldDB" id="A0A8B8DBE6"/>
<feature type="chain" id="PRO_5034382453" evidence="2">
    <location>
        <begin position="18"/>
        <end position="210"/>
    </location>
</feature>
<accession>A0A8B8DBE6</accession>
<name>A0A8B8DBE6_CRAVI</name>
<sequence length="210" mass="22802">MAGRILYLLASCSLALAEITQLQMTDCGSSSDVQIRQVLVTPMPIQIPGDVHITVDGSLTKAIGSSKMSLSIHRKTFLGLEVPIPCIAHVGSCTYDDLCTTVNQMITENWAGIMGDIGNQINTMLSSVGVNASQCPQPARDLHINDFSLTLPSMPSILSFFAAGDYHVNIKVNENASGRLLTCLDLQLSVTEHKEPSGWLFGRRKRRSQN</sequence>
<dbReference type="OrthoDB" id="6409159at2759"/>
<dbReference type="Pfam" id="PF02221">
    <property type="entry name" value="E1_DerP2_DerF2"/>
    <property type="match status" value="1"/>
</dbReference>
<dbReference type="GO" id="GO:0009898">
    <property type="term" value="C:cytoplasmic side of plasma membrane"/>
    <property type="evidence" value="ECO:0007669"/>
    <property type="project" value="TreeGrafter"/>
</dbReference>
<dbReference type="PANTHER" id="PTHR17357">
    <property type="entry name" value="GM2 GANGLIOSIDE ACTIVATOR PROTEIN"/>
    <property type="match status" value="1"/>
</dbReference>
<feature type="domain" description="MD-2-related lipid-recognition" evidence="3">
    <location>
        <begin position="24"/>
        <end position="188"/>
    </location>
</feature>
<dbReference type="InterPro" id="IPR028996">
    <property type="entry name" value="GM2-AP"/>
</dbReference>
<dbReference type="GO" id="GO:0005319">
    <property type="term" value="F:lipid transporter activity"/>
    <property type="evidence" value="ECO:0007669"/>
    <property type="project" value="TreeGrafter"/>
</dbReference>
<dbReference type="GeneID" id="111125083"/>
<keyword evidence="4" id="KW-1185">Reference proteome</keyword>
<evidence type="ECO:0000313" key="4">
    <source>
        <dbReference type="Proteomes" id="UP000694844"/>
    </source>
</evidence>
<organism evidence="4 5">
    <name type="scientific">Crassostrea virginica</name>
    <name type="common">Eastern oyster</name>
    <dbReference type="NCBI Taxonomy" id="6565"/>
    <lineage>
        <taxon>Eukaryota</taxon>
        <taxon>Metazoa</taxon>
        <taxon>Spiralia</taxon>
        <taxon>Lophotrochozoa</taxon>
        <taxon>Mollusca</taxon>
        <taxon>Bivalvia</taxon>
        <taxon>Autobranchia</taxon>
        <taxon>Pteriomorphia</taxon>
        <taxon>Ostreida</taxon>
        <taxon>Ostreoidea</taxon>
        <taxon>Ostreidae</taxon>
        <taxon>Crassostrea</taxon>
    </lineage>
</organism>
<gene>
    <name evidence="5" type="primary">LOC111125083</name>
</gene>
<evidence type="ECO:0000256" key="2">
    <source>
        <dbReference type="SAM" id="SignalP"/>
    </source>
</evidence>
<feature type="signal peptide" evidence="2">
    <location>
        <begin position="1"/>
        <end position="17"/>
    </location>
</feature>
<keyword evidence="1 2" id="KW-0732">Signal</keyword>
<dbReference type="Proteomes" id="UP000694844">
    <property type="component" value="Chromosome 3"/>
</dbReference>
<dbReference type="PANTHER" id="PTHR17357:SF0">
    <property type="entry name" value="GANGLIOSIDE GM2 ACTIVATOR"/>
    <property type="match status" value="1"/>
</dbReference>
<proteinExistence type="predicted"/>
<dbReference type="RefSeq" id="XP_022324251.1">
    <property type="nucleotide sequence ID" value="XM_022468543.1"/>
</dbReference>
<dbReference type="GO" id="GO:0008047">
    <property type="term" value="F:enzyme activator activity"/>
    <property type="evidence" value="ECO:0007669"/>
    <property type="project" value="InterPro"/>
</dbReference>